<sequence length="182" mass="20370">MNLLKPVLFILGLGFCALLQAEELNVVSGTEAFGLPATATRAQFVERLGPPTAELPMYGKRRGLLYGNSMMLVFLGDRLREVRCWELGGYSDSLFLGWMQGVGERGANWRFSLDGQLRLGQRREETGPWLQGLEGTGDERSDLVIKNGSEVWLGYGFEPEYRQGDEDQPVLVSITVHFNDPR</sequence>
<proteinExistence type="predicted"/>
<evidence type="ECO:0000313" key="1">
    <source>
        <dbReference type="EMBL" id="BCG26595.1"/>
    </source>
</evidence>
<evidence type="ECO:0000313" key="2">
    <source>
        <dbReference type="EMBL" id="GJN50670.1"/>
    </source>
</evidence>
<dbReference type="Proteomes" id="UP001054892">
    <property type="component" value="Unassembled WGS sequence"/>
</dbReference>
<gene>
    <name evidence="1" type="ORF">TUM18999_47860</name>
    <name evidence="2" type="ORF">TUM20286_04220</name>
</gene>
<evidence type="ECO:0000313" key="4">
    <source>
        <dbReference type="Proteomes" id="UP001054892"/>
    </source>
</evidence>
<dbReference type="Proteomes" id="UP000509383">
    <property type="component" value="Chromosome"/>
</dbReference>
<organism evidence="1 3">
    <name type="scientific">Pseudomonas tohonis</name>
    <dbReference type="NCBI Taxonomy" id="2725477"/>
    <lineage>
        <taxon>Bacteria</taxon>
        <taxon>Pseudomonadati</taxon>
        <taxon>Pseudomonadota</taxon>
        <taxon>Gammaproteobacteria</taxon>
        <taxon>Pseudomonadales</taxon>
        <taxon>Pseudomonadaceae</taxon>
        <taxon>Pseudomonas</taxon>
    </lineage>
</organism>
<accession>A0A6J4EAZ7</accession>
<dbReference type="AlphaFoldDB" id="A0A6J4EAZ7"/>
<keyword evidence="4" id="KW-1185">Reference proteome</keyword>
<name>A0A6J4EAZ7_9PSED</name>
<dbReference type="EMBL" id="BQKM01000001">
    <property type="protein sequence ID" value="GJN50670.1"/>
    <property type="molecule type" value="Genomic_DNA"/>
</dbReference>
<dbReference type="RefSeq" id="WP_228723492.1">
    <property type="nucleotide sequence ID" value="NZ_AP023189.1"/>
</dbReference>
<dbReference type="EMBL" id="AP023189">
    <property type="protein sequence ID" value="BCG26595.1"/>
    <property type="molecule type" value="Genomic_DNA"/>
</dbReference>
<evidence type="ECO:0000313" key="3">
    <source>
        <dbReference type="Proteomes" id="UP000509383"/>
    </source>
</evidence>
<protein>
    <submittedName>
        <fullName evidence="1">Uncharacterized protein</fullName>
    </submittedName>
</protein>
<dbReference type="KEGG" id="ptw:TUM18999_47860"/>
<reference evidence="1 3" key="1">
    <citation type="submission" date="2020-05" db="EMBL/GenBank/DDBJ databases">
        <title>Characterization of novel class B3 metallo-beta-lactamase from novel Pseudomonas species.</title>
        <authorList>
            <person name="Yamada K."/>
            <person name="Aoki K."/>
            <person name="Ishii Y."/>
        </authorList>
    </citation>
    <scope>NUCLEOTIDE SEQUENCE [LARGE SCALE GENOMIC DNA]</scope>
    <source>
        <strain evidence="1 3">TUM18999</strain>
        <strain evidence="2 4">TUM20286</strain>
    </source>
</reference>